<protein>
    <submittedName>
        <fullName evidence="1">Uncharacterized protein</fullName>
    </submittedName>
</protein>
<proteinExistence type="predicted"/>
<reference evidence="1" key="1">
    <citation type="journal article" date="2018" name="DNA Res.">
        <title>Multiple hybrid de novo genome assembly of finger millet, an orphan allotetraploid crop.</title>
        <authorList>
            <person name="Hatakeyama M."/>
            <person name="Aluri S."/>
            <person name="Balachadran M.T."/>
            <person name="Sivarajan S.R."/>
            <person name="Patrignani A."/>
            <person name="Gruter S."/>
            <person name="Poveda L."/>
            <person name="Shimizu-Inatsugi R."/>
            <person name="Baeten J."/>
            <person name="Francoijs K.J."/>
            <person name="Nataraja K.N."/>
            <person name="Reddy Y.A.N."/>
            <person name="Phadnis S."/>
            <person name="Ravikumar R.L."/>
            <person name="Schlapbach R."/>
            <person name="Sreeman S.M."/>
            <person name="Shimizu K.K."/>
        </authorList>
    </citation>
    <scope>NUCLEOTIDE SEQUENCE</scope>
</reference>
<keyword evidence="2" id="KW-1185">Reference proteome</keyword>
<sequence length="209" mass="24019">MSLSASSFLVLPRSRVLQHLTGLCLGHHDPICHHHCLSRLYPQLDHDRRQLDRDLPSPVRYHGRPRLDRGLSSCDREACHDPNHHEITSSNSTKFLFRIACLNRIRIEDIILHYLLNYWLVEQCDYLICLTASLRLFLFQIFLLTDGFPTAVSSVDHLHPAERPGVTADENPMAPLILAASHHPHCIPKFSKDTSPALLLTRTERKFIR</sequence>
<gene>
    <name evidence="1" type="primary">ga19968</name>
    <name evidence="1" type="ORF">PR202_ga19968</name>
</gene>
<evidence type="ECO:0000313" key="2">
    <source>
        <dbReference type="Proteomes" id="UP001054889"/>
    </source>
</evidence>
<accession>A0AAV5CWJ2</accession>
<dbReference type="EMBL" id="BQKI01000009">
    <property type="protein sequence ID" value="GJN02600.1"/>
    <property type="molecule type" value="Genomic_DNA"/>
</dbReference>
<comment type="caution">
    <text evidence="1">The sequence shown here is derived from an EMBL/GenBank/DDBJ whole genome shotgun (WGS) entry which is preliminary data.</text>
</comment>
<organism evidence="1 2">
    <name type="scientific">Eleusine coracana subsp. coracana</name>
    <dbReference type="NCBI Taxonomy" id="191504"/>
    <lineage>
        <taxon>Eukaryota</taxon>
        <taxon>Viridiplantae</taxon>
        <taxon>Streptophyta</taxon>
        <taxon>Embryophyta</taxon>
        <taxon>Tracheophyta</taxon>
        <taxon>Spermatophyta</taxon>
        <taxon>Magnoliopsida</taxon>
        <taxon>Liliopsida</taxon>
        <taxon>Poales</taxon>
        <taxon>Poaceae</taxon>
        <taxon>PACMAD clade</taxon>
        <taxon>Chloridoideae</taxon>
        <taxon>Cynodonteae</taxon>
        <taxon>Eleusininae</taxon>
        <taxon>Eleusine</taxon>
    </lineage>
</organism>
<name>A0AAV5CWJ2_ELECO</name>
<reference evidence="1" key="2">
    <citation type="submission" date="2021-12" db="EMBL/GenBank/DDBJ databases">
        <title>Resequencing data analysis of finger millet.</title>
        <authorList>
            <person name="Hatakeyama M."/>
            <person name="Aluri S."/>
            <person name="Balachadran M.T."/>
            <person name="Sivarajan S.R."/>
            <person name="Poveda L."/>
            <person name="Shimizu-Inatsugi R."/>
            <person name="Schlapbach R."/>
            <person name="Sreeman S.M."/>
            <person name="Shimizu K.K."/>
        </authorList>
    </citation>
    <scope>NUCLEOTIDE SEQUENCE</scope>
</reference>
<dbReference type="Proteomes" id="UP001054889">
    <property type="component" value="Unassembled WGS sequence"/>
</dbReference>
<dbReference type="AlphaFoldDB" id="A0AAV5CWJ2"/>
<evidence type="ECO:0000313" key="1">
    <source>
        <dbReference type="EMBL" id="GJN02600.1"/>
    </source>
</evidence>